<comment type="subcellular location">
    <subcellularLocation>
        <location evidence="1">Membrane</location>
    </subcellularLocation>
</comment>
<accession>A0A4Z2CQX1</accession>
<dbReference type="Gene3D" id="1.20.1070.10">
    <property type="entry name" value="Rhodopsin 7-helix transmembrane proteins"/>
    <property type="match status" value="1"/>
</dbReference>
<evidence type="ECO:0000256" key="5">
    <source>
        <dbReference type="SAM" id="Phobius"/>
    </source>
</evidence>
<reference evidence="7 8" key="1">
    <citation type="submission" date="2019-03" db="EMBL/GenBank/DDBJ databases">
        <title>An improved genome assembly of the fluke Schistosoma japonicum.</title>
        <authorList>
            <person name="Hu W."/>
            <person name="Luo F."/>
            <person name="Yin M."/>
            <person name="Mo X."/>
            <person name="Sun C."/>
            <person name="Wu Q."/>
            <person name="Zhu B."/>
            <person name="Xiang M."/>
            <person name="Wang J."/>
            <person name="Wang Y."/>
            <person name="Zhang T."/>
            <person name="Xu B."/>
            <person name="Zheng H."/>
            <person name="Feng Z."/>
        </authorList>
    </citation>
    <scope>NUCLEOTIDE SEQUENCE [LARGE SCALE GENOMIC DNA]</scope>
    <source>
        <strain evidence="7">HuSjv2</strain>
        <tissue evidence="7">Worms</tissue>
    </source>
</reference>
<keyword evidence="2 5" id="KW-0812">Transmembrane</keyword>
<dbReference type="OrthoDB" id="6256864at2759"/>
<keyword evidence="3 5" id="KW-1133">Transmembrane helix</keyword>
<feature type="transmembrane region" description="Helical" evidence="5">
    <location>
        <begin position="262"/>
        <end position="286"/>
    </location>
</feature>
<evidence type="ECO:0000313" key="8">
    <source>
        <dbReference type="Proteomes" id="UP000311919"/>
    </source>
</evidence>
<evidence type="ECO:0000313" key="7">
    <source>
        <dbReference type="EMBL" id="TNN06612.1"/>
    </source>
</evidence>
<dbReference type="Proteomes" id="UP000311919">
    <property type="component" value="Unassembled WGS sequence"/>
</dbReference>
<evidence type="ECO:0000256" key="1">
    <source>
        <dbReference type="ARBA" id="ARBA00004370"/>
    </source>
</evidence>
<keyword evidence="8" id="KW-1185">Reference proteome</keyword>
<feature type="transmembrane region" description="Helical" evidence="5">
    <location>
        <begin position="77"/>
        <end position="98"/>
    </location>
</feature>
<dbReference type="SUPFAM" id="SSF81321">
    <property type="entry name" value="Family A G protein-coupled receptor-like"/>
    <property type="match status" value="1"/>
</dbReference>
<feature type="transmembrane region" description="Helical" evidence="5">
    <location>
        <begin position="46"/>
        <end position="70"/>
    </location>
</feature>
<evidence type="ECO:0000259" key="6">
    <source>
        <dbReference type="PROSITE" id="PS50262"/>
    </source>
</evidence>
<dbReference type="EMBL" id="SKCS01000456">
    <property type="protein sequence ID" value="TNN06612.1"/>
    <property type="molecule type" value="Genomic_DNA"/>
</dbReference>
<evidence type="ECO:0000256" key="2">
    <source>
        <dbReference type="ARBA" id="ARBA00022692"/>
    </source>
</evidence>
<keyword evidence="4 5" id="KW-0472">Membrane</keyword>
<dbReference type="InterPro" id="IPR017452">
    <property type="entry name" value="GPCR_Rhodpsn_7TM"/>
</dbReference>
<proteinExistence type="predicted"/>
<name>A0A4Z2CQX1_SCHJA</name>
<dbReference type="PROSITE" id="PS50262">
    <property type="entry name" value="G_PROTEIN_RECEP_F1_2"/>
    <property type="match status" value="1"/>
</dbReference>
<evidence type="ECO:0000256" key="4">
    <source>
        <dbReference type="ARBA" id="ARBA00023136"/>
    </source>
</evidence>
<gene>
    <name evidence="7" type="ORF">EWB00_008264</name>
</gene>
<dbReference type="AlphaFoldDB" id="A0A4Z2CQX1"/>
<dbReference type="GO" id="GO:0016020">
    <property type="term" value="C:membrane"/>
    <property type="evidence" value="ECO:0007669"/>
    <property type="project" value="UniProtKB-SubCell"/>
</dbReference>
<feature type="transmembrane region" description="Helical" evidence="5">
    <location>
        <begin position="223"/>
        <end position="241"/>
    </location>
</feature>
<feature type="domain" description="G-protein coupled receptors family 1 profile" evidence="6">
    <location>
        <begin position="58"/>
        <end position="323"/>
    </location>
</feature>
<feature type="transmembrane region" description="Helical" evidence="5">
    <location>
        <begin position="167"/>
        <end position="187"/>
    </location>
</feature>
<organism evidence="7 8">
    <name type="scientific">Schistosoma japonicum</name>
    <name type="common">Blood fluke</name>
    <dbReference type="NCBI Taxonomy" id="6182"/>
    <lineage>
        <taxon>Eukaryota</taxon>
        <taxon>Metazoa</taxon>
        <taxon>Spiralia</taxon>
        <taxon>Lophotrochozoa</taxon>
        <taxon>Platyhelminthes</taxon>
        <taxon>Trematoda</taxon>
        <taxon>Digenea</taxon>
        <taxon>Strigeidida</taxon>
        <taxon>Schistosomatoidea</taxon>
        <taxon>Schistosomatidae</taxon>
        <taxon>Schistosoma</taxon>
    </lineage>
</organism>
<comment type="caution">
    <text evidence="7">The sequence shown here is derived from an EMBL/GenBank/DDBJ whole genome shotgun (WGS) entry which is preliminary data.</text>
</comment>
<sequence>MNSSELIFSERPQRIFQECLLLEQNDSYMQQLKCLSSRIIGTLVGYFIPVVSIPCITINLFIAIIVIINAKKASRQLIYISGICMSSGLANIIFTWLWQYPSYGLPYITNGAKFFSFLNISPEACRFHRFMYSFSATFMCNMRVCASVDRCLAIWKPLLLRKFRPHYAWYVYGAFIVISALLMLPFATEVNWIPSRYGLQCWVKFTDVYIQIHHAFLSNLGPIQTTLLIIIDITFAIKFRQQLKKHKSDKIDTTYSKLMRRYLLLFLSAITYNILAATQCTFLLLARLSSVGLIKFDSGLAYNISDILWYLNSFREILDFIIYHKCFHVFHIITSRLSKAFVNIKNSVSTSRSLSTTTVGSVNNY</sequence>
<protein>
    <submittedName>
        <fullName evidence="7">Rhodopsin-like orphan GPCR</fullName>
    </submittedName>
</protein>
<evidence type="ECO:0000256" key="3">
    <source>
        <dbReference type="ARBA" id="ARBA00022989"/>
    </source>
</evidence>